<evidence type="ECO:0000259" key="15">
    <source>
        <dbReference type="Pfam" id="PF12627"/>
    </source>
</evidence>
<dbReference type="OrthoDB" id="445712at2759"/>
<dbReference type="GeneID" id="30198739"/>
<protein>
    <recommendedName>
        <fullName evidence="8">CCA tRNA nucleotidyltransferase, mitochondrial</fullName>
        <ecNumber evidence="7">2.7.7.72</ecNumber>
    </recommendedName>
    <alternativeName>
        <fullName evidence="10">CCA-adding enzyme</fullName>
    </alternativeName>
    <alternativeName>
        <fullName evidence="9">tRNA CCA-pyrophosphorylase</fullName>
    </alternativeName>
    <alternativeName>
        <fullName evidence="11">tRNA adenylyltransferase</fullName>
    </alternativeName>
    <alternativeName>
        <fullName evidence="12">tRNA nucleotidyltransferase</fullName>
    </alternativeName>
</protein>
<reference evidence="16 17" key="1">
    <citation type="journal article" date="2016" name="Proc. Natl. Acad. Sci. U.S.A.">
        <title>Comparative genomics of biotechnologically important yeasts.</title>
        <authorList>
            <person name="Riley R."/>
            <person name="Haridas S."/>
            <person name="Wolfe K.H."/>
            <person name="Lopes M.R."/>
            <person name="Hittinger C.T."/>
            <person name="Goeker M."/>
            <person name="Salamov A.A."/>
            <person name="Wisecaver J.H."/>
            <person name="Long T.M."/>
            <person name="Calvey C.H."/>
            <person name="Aerts A.L."/>
            <person name="Barry K.W."/>
            <person name="Choi C."/>
            <person name="Clum A."/>
            <person name="Coughlan A.Y."/>
            <person name="Deshpande S."/>
            <person name="Douglass A.P."/>
            <person name="Hanson S.J."/>
            <person name="Klenk H.-P."/>
            <person name="LaButti K.M."/>
            <person name="Lapidus A."/>
            <person name="Lindquist E.A."/>
            <person name="Lipzen A.M."/>
            <person name="Meier-Kolthoff J.P."/>
            <person name="Ohm R.A."/>
            <person name="Otillar R.P."/>
            <person name="Pangilinan J.L."/>
            <person name="Peng Y."/>
            <person name="Rokas A."/>
            <person name="Rosa C.A."/>
            <person name="Scheuner C."/>
            <person name="Sibirny A.A."/>
            <person name="Slot J.C."/>
            <person name="Stielow J.B."/>
            <person name="Sun H."/>
            <person name="Kurtzman C.P."/>
            <person name="Blackwell M."/>
            <person name="Grigoriev I.V."/>
            <person name="Jeffries T.W."/>
        </authorList>
    </citation>
    <scope>NUCLEOTIDE SEQUENCE [LARGE SCALE GENOMIC DNA]</scope>
    <source>
        <strain evidence="17">ATCC 58044 / CBS 1984 / NCYC 433 / NRRL Y-366-8</strain>
    </source>
</reference>
<evidence type="ECO:0000256" key="1">
    <source>
        <dbReference type="ARBA" id="ARBA00007265"/>
    </source>
</evidence>
<evidence type="ECO:0000256" key="12">
    <source>
        <dbReference type="ARBA" id="ARBA00082324"/>
    </source>
</evidence>
<evidence type="ECO:0000313" key="16">
    <source>
        <dbReference type="EMBL" id="ODQ60816.1"/>
    </source>
</evidence>
<dbReference type="Pfam" id="PF01743">
    <property type="entry name" value="PolyA_pol"/>
    <property type="match status" value="1"/>
</dbReference>
<sequence length="510" mass="58563">MVFTSAFDVKNPTVQLNETEQKISQLLKDFSNDYNSQNDGEKLELRITGGWVRDKLLGDESNDLDIAINKLTGEEFGENLRQFLIDNFDTYQISPKNVHKIDKNPAKSKHLETATTKLYGLDVDFVNLRSEEYTEDSRIPIIKYGTPQEDALRRDATLNALFYNIQKDQVEDLTERGLEDLRDGVLRTPLKPLKTFLDDPLRVLRLIRFASRFGFSIEEETFNAMKEESIKAALIHKISRERVGVEIEKTLQGKNPVYGLELINELKLMRSIFNFGPFEDVICGGNDKSQVDSIFGEVEKQASNSIAVVKNFQSETKLDSVFNNVIQDKELKMLFWLSIILRPWRNTKVHVKKPIFATEIIIKEGVKLSKLDADVVTKLVSTSEEYQSVVNQLPGFKRSTIGVLLKQYGENLNLSIMFNFFDELIKTNDTESTISKYESFYHVILKENLQDSYKLKPIVDGKTLIKKLNTKPGPWMSKITEEIMVWQLDNPEKSQEDCISFVASILEQQK</sequence>
<dbReference type="GO" id="GO:0003723">
    <property type="term" value="F:RNA binding"/>
    <property type="evidence" value="ECO:0007669"/>
    <property type="project" value="UniProtKB-KW"/>
</dbReference>
<dbReference type="GO" id="GO:0004810">
    <property type="term" value="F:CCA tRNA nucleotidyltransferase activity"/>
    <property type="evidence" value="ECO:0007669"/>
    <property type="project" value="UniProtKB-EC"/>
</dbReference>
<evidence type="ECO:0000259" key="14">
    <source>
        <dbReference type="Pfam" id="PF01743"/>
    </source>
</evidence>
<gene>
    <name evidence="16" type="ORF">WICANDRAFT_28504</name>
</gene>
<name>A0A1E3P5U5_WICAA</name>
<dbReference type="EC" id="2.7.7.72" evidence="7"/>
<keyword evidence="3" id="KW-0547">Nucleotide-binding</keyword>
<dbReference type="FunFam" id="3.30.460.10:FF:000019">
    <property type="entry name" value="tRNA nucleotidyltransferase cca2"/>
    <property type="match status" value="1"/>
</dbReference>
<keyword evidence="17" id="KW-1185">Reference proteome</keyword>
<evidence type="ECO:0000256" key="9">
    <source>
        <dbReference type="ARBA" id="ARBA00076038"/>
    </source>
</evidence>
<dbReference type="GO" id="GO:0052929">
    <property type="term" value="F:ATP:3'-cytidine-cytidine-tRNA adenylyltransferase activity"/>
    <property type="evidence" value="ECO:0007669"/>
    <property type="project" value="EnsemblFungi"/>
</dbReference>
<feature type="domain" description="Poly A polymerase head" evidence="14">
    <location>
        <begin position="45"/>
        <end position="187"/>
    </location>
</feature>
<dbReference type="GO" id="GO:0001680">
    <property type="term" value="P:tRNA 3'-terminal CCA addition"/>
    <property type="evidence" value="ECO:0007669"/>
    <property type="project" value="EnsemblFungi"/>
</dbReference>
<dbReference type="Pfam" id="PF12627">
    <property type="entry name" value="PolyA_pol_RNAbd"/>
    <property type="match status" value="1"/>
</dbReference>
<accession>A0A1E3P5U5</accession>
<organism evidence="16 17">
    <name type="scientific">Wickerhamomyces anomalus (strain ATCC 58044 / CBS 1984 / NCYC 433 / NRRL Y-366-8)</name>
    <name type="common">Yeast</name>
    <name type="synonym">Hansenula anomala</name>
    <dbReference type="NCBI Taxonomy" id="683960"/>
    <lineage>
        <taxon>Eukaryota</taxon>
        <taxon>Fungi</taxon>
        <taxon>Dikarya</taxon>
        <taxon>Ascomycota</taxon>
        <taxon>Saccharomycotina</taxon>
        <taxon>Saccharomycetes</taxon>
        <taxon>Phaffomycetales</taxon>
        <taxon>Wickerhamomycetaceae</taxon>
        <taxon>Wickerhamomyces</taxon>
    </lineage>
</organism>
<dbReference type="GO" id="GO:0000166">
    <property type="term" value="F:nucleotide binding"/>
    <property type="evidence" value="ECO:0007669"/>
    <property type="project" value="UniProtKB-KW"/>
</dbReference>
<proteinExistence type="inferred from homology"/>
<dbReference type="InterPro" id="IPR002646">
    <property type="entry name" value="PolA_pol_head_dom"/>
</dbReference>
<evidence type="ECO:0000256" key="2">
    <source>
        <dbReference type="ARBA" id="ARBA00022679"/>
    </source>
</evidence>
<dbReference type="InterPro" id="IPR043519">
    <property type="entry name" value="NT_sf"/>
</dbReference>
<dbReference type="Gene3D" id="3.30.460.10">
    <property type="entry name" value="Beta Polymerase, domain 2"/>
    <property type="match status" value="1"/>
</dbReference>
<evidence type="ECO:0000313" key="17">
    <source>
        <dbReference type="Proteomes" id="UP000094112"/>
    </source>
</evidence>
<dbReference type="STRING" id="683960.A0A1E3P5U5"/>
<dbReference type="PANTHER" id="PTHR13734:SF5">
    <property type="entry name" value="CCA TRNA NUCLEOTIDYLTRANSFERASE, MITOCHONDRIAL"/>
    <property type="match status" value="1"/>
</dbReference>
<evidence type="ECO:0000256" key="8">
    <source>
        <dbReference type="ARBA" id="ARBA00072969"/>
    </source>
</evidence>
<dbReference type="RefSeq" id="XP_019040023.1">
    <property type="nucleotide sequence ID" value="XM_019181493.1"/>
</dbReference>
<comment type="function">
    <text evidence="6">Nucleotidyltransferase that catalyzes the addition and repair of the essential 3'-terminal CCA sequence in tRNAs, which is necessary for the attachment of amino acids to the 3' terminus of tRNA molecules, using CTP and ATP as substrates. tRNA 3'-terminal CCA addition is required both for tRNA processing and repair. Also involved in tRNA surveillance by mediating tandem CCA addition to generate a CCACCA at the 3' terminus of unstable tRNAs. While stable tRNAs receive only 3'-terminal CCA, unstable tRNAs are marked with CCACCA and rapidly degraded. The structural flexibility of RNA controls the choice between CCA versus CCACCA addition: following the first CCA addition cycle, nucleotide-binding to the active site triggers a clockwise screw motion, producing torque on the RNA. This ejects stable RNAs, whereas unstable RNAs are refolded while bound to the enzyme and subjected to a second CCA catalytic cycle.</text>
</comment>
<dbReference type="SUPFAM" id="SSF81301">
    <property type="entry name" value="Nucleotidyltransferase"/>
    <property type="match status" value="1"/>
</dbReference>
<evidence type="ECO:0000256" key="10">
    <source>
        <dbReference type="ARBA" id="ARBA00077436"/>
    </source>
</evidence>
<dbReference type="PANTHER" id="PTHR13734">
    <property type="entry name" value="TRNA-NUCLEOTIDYLTRANSFERASE"/>
    <property type="match status" value="1"/>
</dbReference>
<evidence type="ECO:0000256" key="5">
    <source>
        <dbReference type="ARBA" id="ARBA00050431"/>
    </source>
</evidence>
<dbReference type="GO" id="GO:0052927">
    <property type="term" value="F:CC tRNA cytidylyltransferase activity"/>
    <property type="evidence" value="ECO:0007669"/>
    <property type="project" value="EnsemblFungi"/>
</dbReference>
<keyword evidence="4 13" id="KW-0694">RNA-binding</keyword>
<dbReference type="AlphaFoldDB" id="A0A1E3P5U5"/>
<dbReference type="GO" id="GO:0005759">
    <property type="term" value="C:mitochondrial matrix"/>
    <property type="evidence" value="ECO:0007669"/>
    <property type="project" value="EnsemblFungi"/>
</dbReference>
<dbReference type="InterPro" id="IPR032828">
    <property type="entry name" value="PolyA_RNA-bd"/>
</dbReference>
<comment type="similarity">
    <text evidence="1 13">Belongs to the tRNA nucleotidyltransferase/poly(A) polymerase family.</text>
</comment>
<evidence type="ECO:0000256" key="11">
    <source>
        <dbReference type="ARBA" id="ARBA00080500"/>
    </source>
</evidence>
<evidence type="ECO:0000256" key="3">
    <source>
        <dbReference type="ARBA" id="ARBA00022741"/>
    </source>
</evidence>
<dbReference type="EMBL" id="KV454209">
    <property type="protein sequence ID" value="ODQ60816.1"/>
    <property type="molecule type" value="Genomic_DNA"/>
</dbReference>
<dbReference type="Gene3D" id="1.10.3090.10">
    <property type="entry name" value="cca-adding enzyme, domain 2"/>
    <property type="match status" value="1"/>
</dbReference>
<keyword evidence="2 13" id="KW-0808">Transferase</keyword>
<evidence type="ECO:0000256" key="4">
    <source>
        <dbReference type="ARBA" id="ARBA00022884"/>
    </source>
</evidence>
<dbReference type="SUPFAM" id="SSF81891">
    <property type="entry name" value="Poly A polymerase C-terminal region-like"/>
    <property type="match status" value="1"/>
</dbReference>
<comment type="catalytic activity">
    <reaction evidence="5">
        <text>a tRNA precursor + 2 CTP + ATP = a tRNA with a 3' CCA end + 3 diphosphate</text>
        <dbReference type="Rhea" id="RHEA:14433"/>
        <dbReference type="Rhea" id="RHEA-COMP:10465"/>
        <dbReference type="Rhea" id="RHEA-COMP:10468"/>
        <dbReference type="ChEBI" id="CHEBI:30616"/>
        <dbReference type="ChEBI" id="CHEBI:33019"/>
        <dbReference type="ChEBI" id="CHEBI:37563"/>
        <dbReference type="ChEBI" id="CHEBI:74896"/>
        <dbReference type="ChEBI" id="CHEBI:83071"/>
        <dbReference type="EC" id="2.7.7.72"/>
    </reaction>
</comment>
<feature type="domain" description="tRNA nucleotidyltransferase/poly(A) polymerase RNA and SrmB- binding" evidence="15">
    <location>
        <begin position="214"/>
        <end position="273"/>
    </location>
</feature>
<evidence type="ECO:0000256" key="6">
    <source>
        <dbReference type="ARBA" id="ARBA00056517"/>
    </source>
</evidence>
<evidence type="ECO:0000256" key="7">
    <source>
        <dbReference type="ARBA" id="ARBA00066885"/>
    </source>
</evidence>
<dbReference type="Proteomes" id="UP000094112">
    <property type="component" value="Unassembled WGS sequence"/>
</dbReference>
<evidence type="ECO:0000256" key="13">
    <source>
        <dbReference type="RuleBase" id="RU003953"/>
    </source>
</evidence>
<dbReference type="CDD" id="cd05398">
    <property type="entry name" value="NT_ClassII-CCAase"/>
    <property type="match status" value="1"/>
</dbReference>